<dbReference type="Pfam" id="PF13411">
    <property type="entry name" value="MerR_1"/>
    <property type="match status" value="2"/>
</dbReference>
<dbReference type="PANTHER" id="PTHR30204:SF93">
    <property type="entry name" value="HTH MERR-TYPE DOMAIN-CONTAINING PROTEIN"/>
    <property type="match status" value="1"/>
</dbReference>
<feature type="domain" description="HTH merR-type" evidence="2">
    <location>
        <begin position="1"/>
        <end position="54"/>
    </location>
</feature>
<evidence type="ECO:0000313" key="3">
    <source>
        <dbReference type="EMBL" id="MFC5290267.1"/>
    </source>
</evidence>
<dbReference type="PROSITE" id="PS50937">
    <property type="entry name" value="HTH_MERR_2"/>
    <property type="match status" value="2"/>
</dbReference>
<dbReference type="SUPFAM" id="SSF46955">
    <property type="entry name" value="Putative DNA-binding domain"/>
    <property type="match status" value="2"/>
</dbReference>
<dbReference type="Gene3D" id="1.10.1660.10">
    <property type="match status" value="2"/>
</dbReference>
<reference evidence="4" key="1">
    <citation type="journal article" date="2019" name="Int. J. Syst. Evol. Microbiol.">
        <title>The Global Catalogue of Microorganisms (GCM) 10K type strain sequencing project: providing services to taxonomists for standard genome sequencing and annotation.</title>
        <authorList>
            <consortium name="The Broad Institute Genomics Platform"/>
            <consortium name="The Broad Institute Genome Sequencing Center for Infectious Disease"/>
            <person name="Wu L."/>
            <person name="Ma J."/>
        </authorList>
    </citation>
    <scope>NUCLEOTIDE SEQUENCE [LARGE SCALE GENOMIC DNA]</scope>
    <source>
        <strain evidence="4">CCUG 59778</strain>
    </source>
</reference>
<protein>
    <submittedName>
        <fullName evidence="3">MerR family transcriptional regulator</fullName>
    </submittedName>
</protein>
<feature type="domain" description="HTH merR-type" evidence="2">
    <location>
        <begin position="115"/>
        <end position="183"/>
    </location>
</feature>
<comment type="caution">
    <text evidence="3">The sequence shown here is derived from an EMBL/GenBank/DDBJ whole genome shotgun (WGS) entry which is preliminary data.</text>
</comment>
<name>A0ABW0ET07_9PSEU</name>
<dbReference type="PANTHER" id="PTHR30204">
    <property type="entry name" value="REDOX-CYCLING DRUG-SENSING TRANSCRIPTIONAL ACTIVATOR SOXR"/>
    <property type="match status" value="1"/>
</dbReference>
<dbReference type="SMART" id="SM00422">
    <property type="entry name" value="HTH_MERR"/>
    <property type="match status" value="2"/>
</dbReference>
<keyword evidence="4" id="KW-1185">Reference proteome</keyword>
<dbReference type="Proteomes" id="UP001596157">
    <property type="component" value="Unassembled WGS sequence"/>
</dbReference>
<evidence type="ECO:0000256" key="1">
    <source>
        <dbReference type="ARBA" id="ARBA00023125"/>
    </source>
</evidence>
<gene>
    <name evidence="3" type="ORF">ACFPM7_24705</name>
</gene>
<keyword evidence="1" id="KW-0238">DNA-binding</keyword>
<proteinExistence type="predicted"/>
<sequence length="230" mass="24743">MPRISQLARTAGVTPQQIRNYLDRGLLPPAERAGNGYRVLTDAHARALRTVRALAAGHGWARAQEIMRAVHSGRLGDALAAVDAGHADLTAERAEIARARAAFTAVAGTPRPRAPLRIGELGRDIGVDTPLLRQWEERGLLSPTRDSAGYRVYDASEQRIARLVAVLRRGGYPFGIIAAATAALRTDDDPARALAELAGRDRDLRLLSRARLRGSAALSDYLDSDPAPPP</sequence>
<organism evidence="3 4">
    <name type="scientific">Actinokineospora guangxiensis</name>
    <dbReference type="NCBI Taxonomy" id="1490288"/>
    <lineage>
        <taxon>Bacteria</taxon>
        <taxon>Bacillati</taxon>
        <taxon>Actinomycetota</taxon>
        <taxon>Actinomycetes</taxon>
        <taxon>Pseudonocardiales</taxon>
        <taxon>Pseudonocardiaceae</taxon>
        <taxon>Actinokineospora</taxon>
    </lineage>
</organism>
<dbReference type="InterPro" id="IPR047057">
    <property type="entry name" value="MerR_fam"/>
</dbReference>
<dbReference type="InterPro" id="IPR009061">
    <property type="entry name" value="DNA-bd_dom_put_sf"/>
</dbReference>
<dbReference type="EMBL" id="JBHSKF010000015">
    <property type="protein sequence ID" value="MFC5290267.1"/>
    <property type="molecule type" value="Genomic_DNA"/>
</dbReference>
<dbReference type="RefSeq" id="WP_378250152.1">
    <property type="nucleotide sequence ID" value="NZ_JBHSKF010000015.1"/>
</dbReference>
<evidence type="ECO:0000313" key="4">
    <source>
        <dbReference type="Proteomes" id="UP001596157"/>
    </source>
</evidence>
<evidence type="ECO:0000259" key="2">
    <source>
        <dbReference type="PROSITE" id="PS50937"/>
    </source>
</evidence>
<dbReference type="InterPro" id="IPR000551">
    <property type="entry name" value="MerR-type_HTH_dom"/>
</dbReference>
<accession>A0ABW0ET07</accession>